<name>A0ABX8L076_9CORY</name>
<dbReference type="EMBL" id="CP077302">
    <property type="protein sequence ID" value="QXB19433.1"/>
    <property type="molecule type" value="Genomic_DNA"/>
</dbReference>
<evidence type="ECO:0000256" key="1">
    <source>
        <dbReference type="SAM" id="Phobius"/>
    </source>
</evidence>
<sequence>MLEKLEYIGSCLSIGAAVVAIVTGQFVLALVLAIIGVWGLKPNRNLSKAQEIDSSLPIPSASAIKQFRQDNPDFSLTESIVELQKRDAKNGKCDPI</sequence>
<proteinExistence type="predicted"/>
<keyword evidence="1" id="KW-0472">Membrane</keyword>
<evidence type="ECO:0000313" key="2">
    <source>
        <dbReference type="EMBL" id="QXB19433.1"/>
    </source>
</evidence>
<keyword evidence="1" id="KW-0812">Transmembrane</keyword>
<organism evidence="2 3">
    <name type="scientific">Corynebacterium coyleae</name>
    <dbReference type="NCBI Taxonomy" id="53374"/>
    <lineage>
        <taxon>Bacteria</taxon>
        <taxon>Bacillati</taxon>
        <taxon>Actinomycetota</taxon>
        <taxon>Actinomycetes</taxon>
        <taxon>Mycobacteriales</taxon>
        <taxon>Corynebacteriaceae</taxon>
        <taxon>Corynebacterium</taxon>
    </lineage>
</organism>
<gene>
    <name evidence="2" type="ORF">I6L55_05060</name>
</gene>
<keyword evidence="3" id="KW-1185">Reference proteome</keyword>
<keyword evidence="1" id="KW-1133">Transmembrane helix</keyword>
<dbReference type="GeneID" id="92749552"/>
<evidence type="ECO:0000313" key="3">
    <source>
        <dbReference type="Proteomes" id="UP000683520"/>
    </source>
</evidence>
<protein>
    <submittedName>
        <fullName evidence="2">Uncharacterized protein</fullName>
    </submittedName>
</protein>
<accession>A0ABX8L076</accession>
<dbReference type="Proteomes" id="UP000683520">
    <property type="component" value="Chromosome"/>
</dbReference>
<feature type="transmembrane region" description="Helical" evidence="1">
    <location>
        <begin position="12"/>
        <end position="40"/>
    </location>
</feature>
<reference evidence="2 3" key="1">
    <citation type="submission" date="2021-06" db="EMBL/GenBank/DDBJ databases">
        <title>FDA dAtabase for Regulatory Grade micrObial Sequences (FDA-ARGOS): Supporting development and validation of Infectious Disease Dx tests.</title>
        <authorList>
            <person name="Sproer C."/>
            <person name="Gronow S."/>
            <person name="Severitt S."/>
            <person name="Schroder I."/>
            <person name="Tallon L."/>
            <person name="Sadzewicz L."/>
            <person name="Zhao X."/>
            <person name="Boylan J."/>
            <person name="Ott S."/>
            <person name="Bowen H."/>
            <person name="Vavikolanu K."/>
            <person name="Mehta A."/>
            <person name="Aluvathingal J."/>
            <person name="Nadendla S."/>
            <person name="Lowell S."/>
            <person name="Myers T."/>
            <person name="Yan Y."/>
        </authorList>
    </citation>
    <scope>NUCLEOTIDE SEQUENCE [LARGE SCALE GENOMIC DNA]</scope>
    <source>
        <strain evidence="2 3">FDAARGOS 1425</strain>
    </source>
</reference>
<dbReference type="RefSeq" id="WP_070421984.1">
    <property type="nucleotide sequence ID" value="NZ_CP047198.1"/>
</dbReference>